<protein>
    <submittedName>
        <fullName evidence="2">Uncharacterized protein</fullName>
    </submittedName>
</protein>
<evidence type="ECO:0000313" key="3">
    <source>
        <dbReference type="Proteomes" id="UP001164776"/>
    </source>
</evidence>
<dbReference type="OrthoDB" id="913267at2759"/>
<keyword evidence="1" id="KW-0175">Coiled coil</keyword>
<feature type="coiled-coil region" evidence="1">
    <location>
        <begin position="105"/>
        <end position="170"/>
    </location>
</feature>
<dbReference type="Proteomes" id="UP001164776">
    <property type="component" value="Unassembled WGS sequence"/>
</dbReference>
<reference evidence="2 3" key="1">
    <citation type="submission" date="2022-10" db="EMBL/GenBank/DDBJ databases">
        <title>WGS assembly of Paspalum vaginatum 540-79.</title>
        <authorList>
            <person name="Sun G."/>
            <person name="Wase N."/>
            <person name="Shu S."/>
            <person name="Jenkins J."/>
            <person name="Zhou B."/>
            <person name="Torres-Rodriguez J."/>
            <person name="Chen C."/>
            <person name="Sandor L."/>
            <person name="Plott C."/>
            <person name="Yoshinga Y."/>
            <person name="Daum C."/>
            <person name="Qi P."/>
            <person name="Barry K."/>
            <person name="Lipzen A."/>
            <person name="Berry L."/>
            <person name="Pedersen C."/>
            <person name="Gottilla T."/>
            <person name="Foltz A."/>
            <person name="Yu H."/>
            <person name="O'Malley R."/>
            <person name="Zhang C."/>
            <person name="Devos K."/>
            <person name="Sigmon B."/>
            <person name="Yu B."/>
            <person name="Obata T."/>
            <person name="Schmutz J."/>
            <person name="Schnable J."/>
        </authorList>
    </citation>
    <scope>NUCLEOTIDE SEQUENCE [LARGE SCALE GENOMIC DNA]</scope>
    <source>
        <strain evidence="3">cv. 540-79</strain>
    </source>
</reference>
<organism evidence="2 3">
    <name type="scientific">Paspalum vaginatum</name>
    <name type="common">seashore paspalum</name>
    <dbReference type="NCBI Taxonomy" id="158149"/>
    <lineage>
        <taxon>Eukaryota</taxon>
        <taxon>Viridiplantae</taxon>
        <taxon>Streptophyta</taxon>
        <taxon>Embryophyta</taxon>
        <taxon>Tracheophyta</taxon>
        <taxon>Spermatophyta</taxon>
        <taxon>Magnoliopsida</taxon>
        <taxon>Liliopsida</taxon>
        <taxon>Poales</taxon>
        <taxon>Poaceae</taxon>
        <taxon>PACMAD clade</taxon>
        <taxon>Panicoideae</taxon>
        <taxon>Andropogonodae</taxon>
        <taxon>Paspaleae</taxon>
        <taxon>Paspalinae</taxon>
        <taxon>Paspalum</taxon>
    </lineage>
</organism>
<gene>
    <name evidence="2" type="ORF">BS78_K217500</name>
</gene>
<sequence>MIKQRPLDKDKVILKIEANIKWWQKLIQSPPPEIKQLMDGFHALKEALTTDPQSLAAGLTSKRTQLDSKVAAIKKAQDTVSAACASMTEITACFEEQLESRELQMQQRLTLIQELKSQLQQLRSQLELAEEAHTQESGSRDQAARCLKQHEQRLKEANDLQSQLERASKQGQDQARSLAQAIGRFTDQDSSGLTAHAQSLLQFFLACSSDP</sequence>
<name>A0A9W8CER9_9POAL</name>
<comment type="caution">
    <text evidence="2">The sequence shown here is derived from an EMBL/GenBank/DDBJ whole genome shotgun (WGS) entry which is preliminary data.</text>
</comment>
<dbReference type="AlphaFoldDB" id="A0A9W8CER9"/>
<evidence type="ECO:0000313" key="2">
    <source>
        <dbReference type="EMBL" id="KAJ1255445.1"/>
    </source>
</evidence>
<keyword evidence="3" id="KW-1185">Reference proteome</keyword>
<evidence type="ECO:0000256" key="1">
    <source>
        <dbReference type="SAM" id="Coils"/>
    </source>
</evidence>
<proteinExistence type="predicted"/>
<dbReference type="EMBL" id="MU629702">
    <property type="protein sequence ID" value="KAJ1255445.1"/>
    <property type="molecule type" value="Genomic_DNA"/>
</dbReference>
<accession>A0A9W8CER9</accession>